<keyword evidence="2" id="KW-0560">Oxidoreductase</keyword>
<proteinExistence type="predicted"/>
<dbReference type="RefSeq" id="WP_311670566.1">
    <property type="nucleotide sequence ID" value="NZ_JAVREO010000028.1"/>
</dbReference>
<comment type="caution">
    <text evidence="2">The sequence shown here is derived from an EMBL/GenBank/DDBJ whole genome shotgun (WGS) entry which is preliminary data.</text>
</comment>
<reference evidence="3" key="1">
    <citation type="submission" date="2023-07" db="EMBL/GenBank/DDBJ databases">
        <title>30 novel species of actinomycetes from the DSMZ collection.</title>
        <authorList>
            <person name="Nouioui I."/>
        </authorList>
    </citation>
    <scope>NUCLEOTIDE SEQUENCE [LARGE SCALE GENOMIC DNA]</scope>
    <source>
        <strain evidence="3">DSM 44915</strain>
    </source>
</reference>
<name>A0ABU2JZY1_9ACTN</name>
<evidence type="ECO:0000259" key="1">
    <source>
        <dbReference type="Pfam" id="PF03358"/>
    </source>
</evidence>
<dbReference type="PANTHER" id="PTHR30543:SF21">
    <property type="entry name" value="NAD(P)H-DEPENDENT FMN REDUCTASE LOT6"/>
    <property type="match status" value="1"/>
</dbReference>
<dbReference type="SUPFAM" id="SSF52218">
    <property type="entry name" value="Flavoproteins"/>
    <property type="match status" value="1"/>
</dbReference>
<dbReference type="InterPro" id="IPR050712">
    <property type="entry name" value="NAD(P)H-dep_reductase"/>
</dbReference>
<evidence type="ECO:0000313" key="3">
    <source>
        <dbReference type="Proteomes" id="UP001183410"/>
    </source>
</evidence>
<dbReference type="Pfam" id="PF03358">
    <property type="entry name" value="FMN_red"/>
    <property type="match status" value="1"/>
</dbReference>
<feature type="domain" description="NADPH-dependent FMN reductase-like" evidence="1">
    <location>
        <begin position="14"/>
        <end position="162"/>
    </location>
</feature>
<dbReference type="GO" id="GO:0016491">
    <property type="term" value="F:oxidoreductase activity"/>
    <property type="evidence" value="ECO:0007669"/>
    <property type="project" value="UniProtKB-KW"/>
</dbReference>
<gene>
    <name evidence="2" type="ORF">RM844_29935</name>
</gene>
<organism evidence="2 3">
    <name type="scientific">Streptomyces chisholmiae</name>
    <dbReference type="NCBI Taxonomy" id="3075540"/>
    <lineage>
        <taxon>Bacteria</taxon>
        <taxon>Bacillati</taxon>
        <taxon>Actinomycetota</taxon>
        <taxon>Actinomycetes</taxon>
        <taxon>Kitasatosporales</taxon>
        <taxon>Streptomycetaceae</taxon>
        <taxon>Streptomyces</taxon>
    </lineage>
</organism>
<dbReference type="EC" id="1.-.-.-" evidence="2"/>
<sequence length="207" mass="22466">MTTSHVSDTAPTLRLTVLIGSVREGRFGPVAADWAVQQAEAHGRFKIRLVDLADTELPLALGPTPPAVATEDERPVGLAPLTDALREADAYLVVTPEYNRSFPASLKAAIDWHYGEWRAKPVAFVSYGATFGGALAVEQLRQVYGELHTVTVRDTVSFPRYWTMLDEAGQLDVPAETRAEATAMFDELAWWGEALAQARAAAPYPGG</sequence>
<evidence type="ECO:0000313" key="2">
    <source>
        <dbReference type="EMBL" id="MDT0270500.1"/>
    </source>
</evidence>
<protein>
    <submittedName>
        <fullName evidence="2">NAD(P)H-dependent oxidoreductase</fullName>
        <ecNumber evidence="2">1.-.-.-</ecNumber>
    </submittedName>
</protein>
<dbReference type="EMBL" id="JAVREO010000028">
    <property type="protein sequence ID" value="MDT0270500.1"/>
    <property type="molecule type" value="Genomic_DNA"/>
</dbReference>
<dbReference type="Proteomes" id="UP001183410">
    <property type="component" value="Unassembled WGS sequence"/>
</dbReference>
<dbReference type="Gene3D" id="3.40.50.360">
    <property type="match status" value="1"/>
</dbReference>
<accession>A0ABU2JZY1</accession>
<dbReference type="InterPro" id="IPR005025">
    <property type="entry name" value="FMN_Rdtase-like_dom"/>
</dbReference>
<keyword evidence="3" id="KW-1185">Reference proteome</keyword>
<dbReference type="InterPro" id="IPR029039">
    <property type="entry name" value="Flavoprotein-like_sf"/>
</dbReference>
<dbReference type="PANTHER" id="PTHR30543">
    <property type="entry name" value="CHROMATE REDUCTASE"/>
    <property type="match status" value="1"/>
</dbReference>